<dbReference type="EMBL" id="CADCUY010000513">
    <property type="protein sequence ID" value="CAA9430168.1"/>
    <property type="molecule type" value="Genomic_DNA"/>
</dbReference>
<protein>
    <submittedName>
        <fullName evidence="7">Xylulose kinase</fullName>
        <ecNumber evidence="7">2.7.1.17</ecNumber>
    </submittedName>
</protein>
<dbReference type="PANTHER" id="PTHR43095">
    <property type="entry name" value="SUGAR KINASE"/>
    <property type="match status" value="1"/>
</dbReference>
<dbReference type="SUPFAM" id="SSF53067">
    <property type="entry name" value="Actin-like ATPase domain"/>
    <property type="match status" value="2"/>
</dbReference>
<keyword evidence="4 7" id="KW-0418">Kinase</keyword>
<evidence type="ECO:0000313" key="7">
    <source>
        <dbReference type="EMBL" id="CAA9430168.1"/>
    </source>
</evidence>
<dbReference type="Pfam" id="PF00370">
    <property type="entry name" value="FGGY_N"/>
    <property type="match status" value="1"/>
</dbReference>
<dbReference type="CDD" id="cd07779">
    <property type="entry name" value="ASKHA_NBD_FGGY_YgcE-like"/>
    <property type="match status" value="1"/>
</dbReference>
<sequence length="514" mass="53857">MLIVGVDCSTTAAKAVVVDGAGRVVGAGSSPLHTTTPRPGWHEQDPETWWTATSLAIASAVERTGRAAEVTAVCIAHQRESFVCLDERGRPLRAALLWLDGRATREIAELGTPEVEALSGKPADITPALYKLAWLARHEPGTLEGAHRVADVHGFLVHRLTGRWVTSTSSADPLALLDVAARDYAEPLLRLAGVRRDQLLDLEPAGSALGPLRPEAAAACGLPPTAVVVAGLGDGQAAGVGAGVLDAAHGYLNLGTAVLLGTEQHGYRPSRDYRSLVSVVEGNTTLETFLSSGTYLPTWFRRTFGPSDLCGEPDPALEAAAAALPPGSDRLVTLPFWNAAQTPHWDPRASGAMVGWRSQHGPAHMYRSLLEGVAFELHGQLAGLERGTGQHLRVLRAMGGGTRSTLWRQIMADVLERPLELCTAPEISALGAAVVAAAALGVHPSLPAAAEAMTATGAVVDPDPRASARYAELREVHHALYPVLAPLLHRLAASGGADPVHADPVTRDPGSAPS</sequence>
<proteinExistence type="inferred from homology"/>
<reference evidence="7" key="1">
    <citation type="submission" date="2020-02" db="EMBL/GenBank/DDBJ databases">
        <authorList>
            <person name="Meier V. D."/>
        </authorList>
    </citation>
    <scope>NUCLEOTIDE SEQUENCE</scope>
    <source>
        <strain evidence="7">AVDCRST_MAG35</strain>
    </source>
</reference>
<dbReference type="Gene3D" id="3.30.420.40">
    <property type="match status" value="2"/>
</dbReference>
<dbReference type="InterPro" id="IPR000577">
    <property type="entry name" value="Carb_kinase_FGGY"/>
</dbReference>
<dbReference type="InterPro" id="IPR050406">
    <property type="entry name" value="FGGY_Carb_Kinase"/>
</dbReference>
<feature type="domain" description="Carbohydrate kinase FGGY N-terminal" evidence="5">
    <location>
        <begin position="3"/>
        <end position="241"/>
    </location>
</feature>
<evidence type="ECO:0000256" key="1">
    <source>
        <dbReference type="ARBA" id="ARBA00009156"/>
    </source>
</evidence>
<keyword evidence="2" id="KW-0859">Xylose metabolism</keyword>
<dbReference type="AlphaFoldDB" id="A0A6J4Q7K1"/>
<dbReference type="InterPro" id="IPR043129">
    <property type="entry name" value="ATPase_NBD"/>
</dbReference>
<gene>
    <name evidence="7" type="ORF">AVDCRST_MAG35-2542</name>
</gene>
<comment type="similarity">
    <text evidence="1">Belongs to the FGGY kinase family.</text>
</comment>
<dbReference type="EC" id="2.7.1.17" evidence="7"/>
<dbReference type="Pfam" id="PF02782">
    <property type="entry name" value="FGGY_C"/>
    <property type="match status" value="1"/>
</dbReference>
<evidence type="ECO:0000256" key="2">
    <source>
        <dbReference type="ARBA" id="ARBA00022629"/>
    </source>
</evidence>
<dbReference type="GO" id="GO:0004856">
    <property type="term" value="F:D-xylulokinase activity"/>
    <property type="evidence" value="ECO:0007669"/>
    <property type="project" value="UniProtKB-EC"/>
</dbReference>
<keyword evidence="2" id="KW-0119">Carbohydrate metabolism</keyword>
<accession>A0A6J4Q7K1</accession>
<dbReference type="GO" id="GO:0042732">
    <property type="term" value="P:D-xylose metabolic process"/>
    <property type="evidence" value="ECO:0007669"/>
    <property type="project" value="UniProtKB-KW"/>
</dbReference>
<dbReference type="PANTHER" id="PTHR43095:SF5">
    <property type="entry name" value="XYLULOSE KINASE"/>
    <property type="match status" value="1"/>
</dbReference>
<evidence type="ECO:0000259" key="5">
    <source>
        <dbReference type="Pfam" id="PF00370"/>
    </source>
</evidence>
<keyword evidence="3 7" id="KW-0808">Transferase</keyword>
<dbReference type="InterPro" id="IPR018485">
    <property type="entry name" value="FGGY_C"/>
</dbReference>
<feature type="domain" description="Carbohydrate kinase FGGY C-terminal" evidence="6">
    <location>
        <begin position="251"/>
        <end position="439"/>
    </location>
</feature>
<evidence type="ECO:0000259" key="6">
    <source>
        <dbReference type="Pfam" id="PF02782"/>
    </source>
</evidence>
<evidence type="ECO:0000256" key="4">
    <source>
        <dbReference type="ARBA" id="ARBA00022777"/>
    </source>
</evidence>
<evidence type="ECO:0000256" key="3">
    <source>
        <dbReference type="ARBA" id="ARBA00022679"/>
    </source>
</evidence>
<dbReference type="InterPro" id="IPR018484">
    <property type="entry name" value="FGGY_N"/>
</dbReference>
<organism evidence="7">
    <name type="scientific">uncultured Quadrisphaera sp</name>
    <dbReference type="NCBI Taxonomy" id="904978"/>
    <lineage>
        <taxon>Bacteria</taxon>
        <taxon>Bacillati</taxon>
        <taxon>Actinomycetota</taxon>
        <taxon>Actinomycetes</taxon>
        <taxon>Kineosporiales</taxon>
        <taxon>Kineosporiaceae</taxon>
        <taxon>Quadrisphaera</taxon>
        <taxon>environmental samples</taxon>
    </lineage>
</organism>
<dbReference type="PIRSF" id="PIRSF000538">
    <property type="entry name" value="GlpK"/>
    <property type="match status" value="1"/>
</dbReference>
<name>A0A6J4Q7K1_9ACTN</name>